<protein>
    <submittedName>
        <fullName evidence="1">Uncharacterized protein</fullName>
    </submittedName>
</protein>
<dbReference type="AlphaFoldDB" id="A0A4R0XMD4"/>
<evidence type="ECO:0000313" key="1">
    <source>
        <dbReference type="EMBL" id="TCG09320.1"/>
    </source>
</evidence>
<sequence>MNRERLQQMVTMLRNLPEDAIRFDLARWHDDENSCGTTACAVGHACFNKVFTDQGLKLVDDVPNFNGYESWDAVEEFFELSGPVSSDLFYSPHYPNGDRTTPGEVADRIEALLASQS</sequence>
<gene>
    <name evidence="1" type="ORF">BZM27_05830</name>
</gene>
<evidence type="ECO:0000313" key="2">
    <source>
        <dbReference type="Proteomes" id="UP000294200"/>
    </source>
</evidence>
<name>A0A4R0XMD4_9BURK</name>
<keyword evidence="2" id="KW-1185">Reference proteome</keyword>
<reference evidence="1 2" key="1">
    <citation type="submission" date="2017-02" db="EMBL/GenBank/DDBJ databases">
        <title>Paraburkholderia sophoroidis sp. nov. and Paraburkholderia steynii sp. nov. rhizobial symbionts of the fynbos legume Hypocalyptus sophoroides.</title>
        <authorList>
            <person name="Steenkamp E.T."/>
            <person name="Beukes C.W."/>
            <person name="Van Zyl E."/>
            <person name="Avontuur J."/>
            <person name="Chan W.Y."/>
            <person name="Hassen A."/>
            <person name="Palmer M."/>
            <person name="Mthombeni L."/>
            <person name="Phalane F."/>
            <person name="Sereme K."/>
            <person name="Venter S.N."/>
        </authorList>
    </citation>
    <scope>NUCLEOTIDE SEQUENCE [LARGE SCALE GENOMIC DNA]</scope>
    <source>
        <strain evidence="1 2">HC1.1ba</strain>
    </source>
</reference>
<organism evidence="1 2">
    <name type="scientific">Paraburkholderia steynii</name>
    <dbReference type="NCBI Taxonomy" id="1245441"/>
    <lineage>
        <taxon>Bacteria</taxon>
        <taxon>Pseudomonadati</taxon>
        <taxon>Pseudomonadota</taxon>
        <taxon>Betaproteobacteria</taxon>
        <taxon>Burkholderiales</taxon>
        <taxon>Burkholderiaceae</taxon>
        <taxon>Paraburkholderia</taxon>
    </lineage>
</organism>
<dbReference type="EMBL" id="MWML01000013">
    <property type="protein sequence ID" value="TCG09320.1"/>
    <property type="molecule type" value="Genomic_DNA"/>
</dbReference>
<accession>A0A4R0XMD4</accession>
<proteinExistence type="predicted"/>
<dbReference type="Proteomes" id="UP000294200">
    <property type="component" value="Unassembled WGS sequence"/>
</dbReference>
<comment type="caution">
    <text evidence="1">The sequence shown here is derived from an EMBL/GenBank/DDBJ whole genome shotgun (WGS) entry which is preliminary data.</text>
</comment>